<keyword evidence="4" id="KW-1185">Reference proteome</keyword>
<feature type="non-terminal residue" evidence="3">
    <location>
        <position position="93"/>
    </location>
</feature>
<comment type="caution">
    <text evidence="3">The sequence shown here is derived from an EMBL/GenBank/DDBJ whole genome shotgun (WGS) entry which is preliminary data.</text>
</comment>
<feature type="compositionally biased region" description="Acidic residues" evidence="1">
    <location>
        <begin position="59"/>
        <end position="71"/>
    </location>
</feature>
<evidence type="ECO:0000313" key="3">
    <source>
        <dbReference type="EMBL" id="GMR57024.1"/>
    </source>
</evidence>
<evidence type="ECO:0000313" key="4">
    <source>
        <dbReference type="Proteomes" id="UP001328107"/>
    </source>
</evidence>
<feature type="non-terminal residue" evidence="3">
    <location>
        <position position="1"/>
    </location>
</feature>
<protein>
    <submittedName>
        <fullName evidence="3">Uncharacterized protein</fullName>
    </submittedName>
</protein>
<dbReference type="Proteomes" id="UP001328107">
    <property type="component" value="Unassembled WGS sequence"/>
</dbReference>
<dbReference type="AlphaFoldDB" id="A0AAN5D7F1"/>
<sequence length="93" mass="10612">PEFQEGETVDSGKWNLAEIARRKNVAVTAAKKEELNKGTQGARRGSRGSKKSKKRKEWEVDEEMDEDENKEEDTKWVGRLRTRAQPTAPPPMT</sequence>
<accession>A0AAN5D7F1</accession>
<reference evidence="4" key="1">
    <citation type="submission" date="2022-10" db="EMBL/GenBank/DDBJ databases">
        <title>Genome assembly of Pristionchus species.</title>
        <authorList>
            <person name="Yoshida K."/>
            <person name="Sommer R.J."/>
        </authorList>
    </citation>
    <scope>NUCLEOTIDE SEQUENCE [LARGE SCALE GENOMIC DNA]</scope>
    <source>
        <strain evidence="4">RS5460</strain>
    </source>
</reference>
<feature type="region of interest" description="Disordered" evidence="1">
    <location>
        <begin position="30"/>
        <end position="93"/>
    </location>
</feature>
<reference evidence="3" key="2">
    <citation type="submission" date="2023-06" db="EMBL/GenBank/DDBJ databases">
        <title>Genome assembly of Pristionchus species.</title>
        <authorList>
            <person name="Yoshida K."/>
            <person name="Sommer R.J."/>
        </authorList>
    </citation>
    <scope>NUCLEOTIDE SEQUENCE</scope>
    <source>
        <strain evidence="3">RS5460</strain>
    </source>
</reference>
<gene>
    <name evidence="2" type="ORF">PMAYCL1PPCAC_27218</name>
    <name evidence="3" type="ORF">PMAYCL1PPCAC_27219</name>
</gene>
<feature type="compositionally biased region" description="Basic residues" evidence="1">
    <location>
        <begin position="44"/>
        <end position="55"/>
    </location>
</feature>
<evidence type="ECO:0000313" key="2">
    <source>
        <dbReference type="EMBL" id="GMR57023.1"/>
    </source>
</evidence>
<evidence type="ECO:0000256" key="1">
    <source>
        <dbReference type="SAM" id="MobiDB-lite"/>
    </source>
</evidence>
<organism evidence="3 4">
    <name type="scientific">Pristionchus mayeri</name>
    <dbReference type="NCBI Taxonomy" id="1317129"/>
    <lineage>
        <taxon>Eukaryota</taxon>
        <taxon>Metazoa</taxon>
        <taxon>Ecdysozoa</taxon>
        <taxon>Nematoda</taxon>
        <taxon>Chromadorea</taxon>
        <taxon>Rhabditida</taxon>
        <taxon>Rhabditina</taxon>
        <taxon>Diplogasteromorpha</taxon>
        <taxon>Diplogasteroidea</taxon>
        <taxon>Neodiplogasteridae</taxon>
        <taxon>Pristionchus</taxon>
    </lineage>
</organism>
<name>A0AAN5D7F1_9BILA</name>
<proteinExistence type="predicted"/>
<dbReference type="EMBL" id="BTRK01000006">
    <property type="protein sequence ID" value="GMR57023.1"/>
    <property type="molecule type" value="Genomic_DNA"/>
</dbReference>
<dbReference type="EMBL" id="BTRK01000006">
    <property type="protein sequence ID" value="GMR57024.1"/>
    <property type="molecule type" value="Genomic_DNA"/>
</dbReference>